<evidence type="ECO:0000313" key="1">
    <source>
        <dbReference type="EMBL" id="KOO35640.1"/>
    </source>
</evidence>
<keyword evidence="2" id="KW-1185">Reference proteome</keyword>
<dbReference type="EMBL" id="JWZX01000797">
    <property type="protein sequence ID" value="KOO35640.1"/>
    <property type="molecule type" value="Genomic_DNA"/>
</dbReference>
<gene>
    <name evidence="1" type="ORF">Ctob_010025</name>
</gene>
<evidence type="ECO:0000313" key="2">
    <source>
        <dbReference type="Proteomes" id="UP000037460"/>
    </source>
</evidence>
<sequence>MPNAEYVGPIGVFAHDFKNAEKLQAAARGYQGRCEVKRMHKSCLVIIAALRGKRARRAYRKKVRAAEIIQKSVRRKQAALEESRSRVKELFRVEAARTIKRFIDAVDDEDLEALGKVVTTTSTLIVELQGAGVTVSNTYKGVRSFISKKQEASKKGLRHVSLDVMPLRLVAESFTFPRSGTKPALVAEATYVRDVQGGRLQARLEYVVRTANTEDREKGRKAWVLLSMGIPPQCHVVTHRIMHQRADSFLGLTAPNPDVTCETTAKMPPESRAIARDRRALSRHLSRQSVGRSGISWSHHSAVFRLKYNGNLRTGTGIRLAPTVKLKVPLCGHPGQATASALPLMSTLPSKFEAEPGEEAALSNTII</sequence>
<protein>
    <submittedName>
        <fullName evidence="1">Uncharacterized protein</fullName>
    </submittedName>
</protein>
<name>A0A0M0K9Z3_9EUKA</name>
<organism evidence="1 2">
    <name type="scientific">Chrysochromulina tobinii</name>
    <dbReference type="NCBI Taxonomy" id="1460289"/>
    <lineage>
        <taxon>Eukaryota</taxon>
        <taxon>Haptista</taxon>
        <taxon>Haptophyta</taxon>
        <taxon>Prymnesiophyceae</taxon>
        <taxon>Prymnesiales</taxon>
        <taxon>Chrysochromulinaceae</taxon>
        <taxon>Chrysochromulina</taxon>
    </lineage>
</organism>
<proteinExistence type="predicted"/>
<comment type="caution">
    <text evidence="1">The sequence shown here is derived from an EMBL/GenBank/DDBJ whole genome shotgun (WGS) entry which is preliminary data.</text>
</comment>
<reference evidence="2" key="1">
    <citation type="journal article" date="2015" name="PLoS Genet.">
        <title>Genome Sequence and Transcriptome Analyses of Chrysochromulina tobin: Metabolic Tools for Enhanced Algal Fitness in the Prominent Order Prymnesiales (Haptophyceae).</title>
        <authorList>
            <person name="Hovde B.T."/>
            <person name="Deodato C.R."/>
            <person name="Hunsperger H.M."/>
            <person name="Ryken S.A."/>
            <person name="Yost W."/>
            <person name="Jha R.K."/>
            <person name="Patterson J."/>
            <person name="Monnat R.J. Jr."/>
            <person name="Barlow S.B."/>
            <person name="Starkenburg S.R."/>
            <person name="Cattolico R.A."/>
        </authorList>
    </citation>
    <scope>NUCLEOTIDE SEQUENCE</scope>
    <source>
        <strain evidence="2">CCMP291</strain>
    </source>
</reference>
<accession>A0A0M0K9Z3</accession>
<dbReference type="AlphaFoldDB" id="A0A0M0K9Z3"/>
<dbReference type="Proteomes" id="UP000037460">
    <property type="component" value="Unassembled WGS sequence"/>
</dbReference>
<dbReference type="PROSITE" id="PS50096">
    <property type="entry name" value="IQ"/>
    <property type="match status" value="2"/>
</dbReference>